<evidence type="ECO:0000313" key="7">
    <source>
        <dbReference type="EMBL" id="KAJ4439679.1"/>
    </source>
</evidence>
<comment type="similarity">
    <text evidence="1">Belongs to the CCDC22 family.</text>
</comment>
<evidence type="ECO:0000256" key="1">
    <source>
        <dbReference type="ARBA" id="ARBA00006438"/>
    </source>
</evidence>
<dbReference type="InterPro" id="IPR008530">
    <property type="entry name" value="CCDC22"/>
</dbReference>
<keyword evidence="3" id="KW-0175">Coiled coil</keyword>
<sequence length="677" mass="77167">MEEVDNIIIHSLRQIGCDIEEEVDSLKSFTTELVIEAAVRCLDVIQPGHGLPHSLPDSMSARFRVGASIAQACKSLGYSGDIGYQTFLYSSESDVRRVFMFLIEKLPKESEKNIVEPTGRIGLLEKSVSETVRKQLASPWLPSYCRRRGIRWRDDGTWSREGCGHNQPFISCNLTVPKTATLKGEQSQGVFSAIQTSLSYKLLFTRVSSYSAWREYYVHHLPVVTDQVLHPCQLIPSLITLNAKGLLTSSQQAHSLTSNWETARISQRVMESITRNLESCSTEPAPTALHMQGGNNKQRDLNSRFALSEKLQFTKELSSERKSQESGVQSTRPELVTGVERKRGKEEEMELAREEMDRLKERLESLQLDVKKLTAKLSQVVEEETSEERVLKDKEERQIVKKRTYDLLPDADTNLNKLQMLVESSAQKLVSLAAQWEKHRAPLLEKYRDARERNSNRASESQKKVDAVRNLREKGRELGEEVRHKEQLHAQLVTEYEKVTKDINRQGYTCLKFVVLICVVHAFTSSTLLQIKDIFLFCRSAYTRRIMEIIGNICKQKEEIDKVLSDTKELQKEINNLTGRLDRSFTVADELIFRDAKKDETARRAYKLLATLHSDCGELVQMVEETGATIREIRDLEEQIETESVKNVGANLERISADLRQMKQETAALTAQLNAKS</sequence>
<feature type="domain" description="CCDC22 N-terminal" evidence="6">
    <location>
        <begin position="1"/>
        <end position="107"/>
    </location>
</feature>
<proteinExistence type="inferred from homology"/>
<feature type="domain" description="CCDC22 coiled-coil" evidence="5">
    <location>
        <begin position="539"/>
        <end position="645"/>
    </location>
</feature>
<dbReference type="EMBL" id="JAJSOF020000017">
    <property type="protein sequence ID" value="KAJ4439679.1"/>
    <property type="molecule type" value="Genomic_DNA"/>
</dbReference>
<dbReference type="Proteomes" id="UP001148838">
    <property type="component" value="Unassembled WGS sequence"/>
</dbReference>
<evidence type="ECO:0000259" key="6">
    <source>
        <dbReference type="Pfam" id="PF21674"/>
    </source>
</evidence>
<accession>A0ABQ8SZP4</accession>
<dbReference type="InterPro" id="IPR048349">
    <property type="entry name" value="CCDC22_N"/>
</dbReference>
<evidence type="ECO:0000259" key="5">
    <source>
        <dbReference type="Pfam" id="PF05667"/>
    </source>
</evidence>
<dbReference type="PANTHER" id="PTHR15668">
    <property type="entry name" value="JM1 PROTEIN"/>
    <property type="match status" value="1"/>
</dbReference>
<name>A0ABQ8SZP4_PERAM</name>
<reference evidence="7 8" key="1">
    <citation type="journal article" date="2022" name="Allergy">
        <title>Genome assembly and annotation of Periplaneta americana reveal a comprehensive cockroach allergen profile.</title>
        <authorList>
            <person name="Wang L."/>
            <person name="Xiong Q."/>
            <person name="Saelim N."/>
            <person name="Wang L."/>
            <person name="Nong W."/>
            <person name="Wan A.T."/>
            <person name="Shi M."/>
            <person name="Liu X."/>
            <person name="Cao Q."/>
            <person name="Hui J.H.L."/>
            <person name="Sookrung N."/>
            <person name="Leung T.F."/>
            <person name="Tungtrongchitr A."/>
            <person name="Tsui S.K.W."/>
        </authorList>
    </citation>
    <scope>NUCLEOTIDE SEQUENCE [LARGE SCALE GENOMIC DNA]</scope>
    <source>
        <strain evidence="7">PWHHKU_190912</strain>
    </source>
</reference>
<dbReference type="Pfam" id="PF21674">
    <property type="entry name" value="CCDC22_N"/>
    <property type="match status" value="1"/>
</dbReference>
<dbReference type="PANTHER" id="PTHR15668:SF4">
    <property type="entry name" value="COILED-COIL DOMAIN-CONTAINING PROTEIN 22"/>
    <property type="match status" value="1"/>
</dbReference>
<gene>
    <name evidence="7" type="ORF">ANN_07807</name>
</gene>
<comment type="caution">
    <text evidence="7">The sequence shown here is derived from an EMBL/GenBank/DDBJ whole genome shotgun (WGS) entry which is preliminary data.</text>
</comment>
<organism evidence="7 8">
    <name type="scientific">Periplaneta americana</name>
    <name type="common">American cockroach</name>
    <name type="synonym">Blatta americana</name>
    <dbReference type="NCBI Taxonomy" id="6978"/>
    <lineage>
        <taxon>Eukaryota</taxon>
        <taxon>Metazoa</taxon>
        <taxon>Ecdysozoa</taxon>
        <taxon>Arthropoda</taxon>
        <taxon>Hexapoda</taxon>
        <taxon>Insecta</taxon>
        <taxon>Pterygota</taxon>
        <taxon>Neoptera</taxon>
        <taxon>Polyneoptera</taxon>
        <taxon>Dictyoptera</taxon>
        <taxon>Blattodea</taxon>
        <taxon>Blattoidea</taxon>
        <taxon>Blattidae</taxon>
        <taxon>Blattinae</taxon>
        <taxon>Periplaneta</taxon>
    </lineage>
</organism>
<dbReference type="InterPro" id="IPR048348">
    <property type="entry name" value="CCDC22_CC"/>
</dbReference>
<feature type="region of interest" description="Disordered" evidence="4">
    <location>
        <begin position="316"/>
        <end position="343"/>
    </location>
</feature>
<feature type="domain" description="CCDC22 coiled-coil" evidence="5">
    <location>
        <begin position="126"/>
        <end position="509"/>
    </location>
</feature>
<evidence type="ECO:0000256" key="4">
    <source>
        <dbReference type="SAM" id="MobiDB-lite"/>
    </source>
</evidence>
<evidence type="ECO:0000313" key="8">
    <source>
        <dbReference type="Proteomes" id="UP001148838"/>
    </source>
</evidence>
<keyword evidence="8" id="KW-1185">Reference proteome</keyword>
<dbReference type="Pfam" id="PF05667">
    <property type="entry name" value="CCDC22_CC"/>
    <property type="match status" value="2"/>
</dbReference>
<evidence type="ECO:0000256" key="3">
    <source>
        <dbReference type="SAM" id="Coils"/>
    </source>
</evidence>
<protein>
    <recommendedName>
        <fullName evidence="2">Coiled-coil domain-containing protein 22 homolog</fullName>
    </recommendedName>
</protein>
<evidence type="ECO:0000256" key="2">
    <source>
        <dbReference type="ARBA" id="ARBA00017553"/>
    </source>
</evidence>
<feature type="coiled-coil region" evidence="3">
    <location>
        <begin position="633"/>
        <end position="672"/>
    </location>
</feature>